<dbReference type="OMA" id="MTINIYY"/>
<protein>
    <submittedName>
        <fullName evidence="7">Uncharacterized protein</fullName>
    </submittedName>
</protein>
<keyword evidence="4 6" id="KW-1133">Transmembrane helix</keyword>
<dbReference type="InterPro" id="IPR001046">
    <property type="entry name" value="NRAMP_fam"/>
</dbReference>
<name>A0A0E0G696_ORYNI</name>
<comment type="similarity">
    <text evidence="2">Belongs to the NRAMP (TC 2.A.55) family.</text>
</comment>
<evidence type="ECO:0000313" key="8">
    <source>
        <dbReference type="Proteomes" id="UP000006591"/>
    </source>
</evidence>
<evidence type="ECO:0000256" key="5">
    <source>
        <dbReference type="ARBA" id="ARBA00023136"/>
    </source>
</evidence>
<keyword evidence="5 6" id="KW-0472">Membrane</keyword>
<feature type="transmembrane region" description="Helical" evidence="6">
    <location>
        <begin position="12"/>
        <end position="33"/>
    </location>
</feature>
<dbReference type="EnsemblPlants" id="ONIVA02G17130.2">
    <property type="protein sequence ID" value="ONIVA02G17130.2"/>
    <property type="gene ID" value="ONIVA02G17130"/>
</dbReference>
<dbReference type="AlphaFoldDB" id="A0A0E0G696"/>
<accession>A0A0E0G696</accession>
<evidence type="ECO:0000313" key="7">
    <source>
        <dbReference type="EnsemblPlants" id="ONIVA02G17130.2"/>
    </source>
</evidence>
<dbReference type="PANTHER" id="PTHR11706:SF76">
    <property type="entry name" value="METAL TRANSPORTER NRAMP3"/>
    <property type="match status" value="1"/>
</dbReference>
<dbReference type="GO" id="GO:0005802">
    <property type="term" value="C:trans-Golgi network"/>
    <property type="evidence" value="ECO:0007669"/>
    <property type="project" value="TreeGrafter"/>
</dbReference>
<comment type="subcellular location">
    <subcellularLocation>
        <location evidence="1">Membrane</location>
        <topology evidence="1">Multi-pass membrane protein</topology>
    </subcellularLocation>
</comment>
<reference evidence="7" key="1">
    <citation type="submission" date="2015-04" db="UniProtKB">
        <authorList>
            <consortium name="EnsemblPlants"/>
        </authorList>
    </citation>
    <scope>IDENTIFICATION</scope>
    <source>
        <strain evidence="7">SL10</strain>
    </source>
</reference>
<dbReference type="Proteomes" id="UP000006591">
    <property type="component" value="Chromosome 2"/>
</dbReference>
<organism evidence="7">
    <name type="scientific">Oryza nivara</name>
    <name type="common">Indian wild rice</name>
    <name type="synonym">Oryza sativa f. spontanea</name>
    <dbReference type="NCBI Taxonomy" id="4536"/>
    <lineage>
        <taxon>Eukaryota</taxon>
        <taxon>Viridiplantae</taxon>
        <taxon>Streptophyta</taxon>
        <taxon>Embryophyta</taxon>
        <taxon>Tracheophyta</taxon>
        <taxon>Spermatophyta</taxon>
        <taxon>Magnoliopsida</taxon>
        <taxon>Liliopsida</taxon>
        <taxon>Poales</taxon>
        <taxon>Poaceae</taxon>
        <taxon>BOP clade</taxon>
        <taxon>Oryzoideae</taxon>
        <taxon>Oryzeae</taxon>
        <taxon>Oryzinae</taxon>
        <taxon>Oryza</taxon>
    </lineage>
</organism>
<dbReference type="GO" id="GO:0034755">
    <property type="term" value="P:iron ion transmembrane transport"/>
    <property type="evidence" value="ECO:0007669"/>
    <property type="project" value="TreeGrafter"/>
</dbReference>
<dbReference type="GO" id="GO:0005384">
    <property type="term" value="F:manganese ion transmembrane transporter activity"/>
    <property type="evidence" value="ECO:0007669"/>
    <property type="project" value="TreeGrafter"/>
</dbReference>
<keyword evidence="3 6" id="KW-0812">Transmembrane</keyword>
<proteinExistence type="inferred from homology"/>
<dbReference type="Gramene" id="ONIVA02G17130.2">
    <property type="protein sequence ID" value="ONIVA02G17130.2"/>
    <property type="gene ID" value="ONIVA02G17130"/>
</dbReference>
<keyword evidence="8" id="KW-1185">Reference proteome</keyword>
<sequence length="143" mass="16003">MSGFLNWKLKRWIRALITRSFAIVPTIAVAVWFNTSDSSLDVLNEWLNVLQSIQIPFALMPLITLVSKEEVMGVFKIGPRTQIATWIIASVPIIANGYLLMDFFSSEMRGVLSGSVICVAVLVYASFLFYLIIRGMKLPNSSI</sequence>
<evidence type="ECO:0000256" key="1">
    <source>
        <dbReference type="ARBA" id="ARBA00004141"/>
    </source>
</evidence>
<evidence type="ECO:0000256" key="6">
    <source>
        <dbReference type="SAM" id="Phobius"/>
    </source>
</evidence>
<feature type="transmembrane region" description="Helical" evidence="6">
    <location>
        <begin position="112"/>
        <end position="133"/>
    </location>
</feature>
<dbReference type="GO" id="GO:0015086">
    <property type="term" value="F:cadmium ion transmembrane transporter activity"/>
    <property type="evidence" value="ECO:0007669"/>
    <property type="project" value="TreeGrafter"/>
</dbReference>
<evidence type="ECO:0000256" key="3">
    <source>
        <dbReference type="ARBA" id="ARBA00022692"/>
    </source>
</evidence>
<dbReference type="Pfam" id="PF01566">
    <property type="entry name" value="Nramp"/>
    <property type="match status" value="1"/>
</dbReference>
<reference evidence="7" key="2">
    <citation type="submission" date="2018-04" db="EMBL/GenBank/DDBJ databases">
        <title>OnivRS2 (Oryza nivara Reference Sequence Version 2).</title>
        <authorList>
            <person name="Zhang J."/>
            <person name="Kudrna D."/>
            <person name="Lee S."/>
            <person name="Talag J."/>
            <person name="Rajasekar S."/>
            <person name="Welchert J."/>
            <person name="Hsing Y.-I."/>
            <person name="Wing R.A."/>
        </authorList>
    </citation>
    <scope>NUCLEOTIDE SEQUENCE [LARGE SCALE GENOMIC DNA]</scope>
    <source>
        <strain evidence="7">SL10</strain>
    </source>
</reference>
<evidence type="ECO:0000256" key="4">
    <source>
        <dbReference type="ARBA" id="ARBA00022989"/>
    </source>
</evidence>
<dbReference type="PRINTS" id="PR00447">
    <property type="entry name" value="NATRESASSCMP"/>
</dbReference>
<dbReference type="GO" id="GO:0016020">
    <property type="term" value="C:membrane"/>
    <property type="evidence" value="ECO:0007669"/>
    <property type="project" value="UniProtKB-SubCell"/>
</dbReference>
<dbReference type="HOGENOM" id="CLU_1809298_0_0_1"/>
<feature type="transmembrane region" description="Helical" evidence="6">
    <location>
        <begin position="83"/>
        <end position="100"/>
    </location>
</feature>
<dbReference type="PANTHER" id="PTHR11706">
    <property type="entry name" value="SOLUTE CARRIER PROTEIN FAMILY 11 MEMBER"/>
    <property type="match status" value="1"/>
</dbReference>
<evidence type="ECO:0000256" key="2">
    <source>
        <dbReference type="ARBA" id="ARBA00009965"/>
    </source>
</evidence>